<dbReference type="PANTHER" id="PTHR30231">
    <property type="entry name" value="DNA POLYMERASE III SUBUNIT EPSILON"/>
    <property type="match status" value="1"/>
</dbReference>
<dbReference type="InterPro" id="IPR012337">
    <property type="entry name" value="RNaseH-like_sf"/>
</dbReference>
<dbReference type="SMART" id="SM00479">
    <property type="entry name" value="EXOIII"/>
    <property type="match status" value="1"/>
</dbReference>
<dbReference type="Pfam" id="PF00929">
    <property type="entry name" value="RNase_T"/>
    <property type="match status" value="1"/>
</dbReference>
<evidence type="ECO:0000313" key="6">
    <source>
        <dbReference type="Proteomes" id="UP000198802"/>
    </source>
</evidence>
<dbReference type="RefSeq" id="WP_091286220.1">
    <property type="nucleotide sequence ID" value="NZ_FAOZ01000047.1"/>
</dbReference>
<proteinExistence type="predicted"/>
<dbReference type="CDD" id="cd06127">
    <property type="entry name" value="DEDDh"/>
    <property type="match status" value="1"/>
</dbReference>
<dbReference type="InterPro" id="IPR036397">
    <property type="entry name" value="RNaseH_sf"/>
</dbReference>
<dbReference type="GO" id="GO:0008408">
    <property type="term" value="F:3'-5' exonuclease activity"/>
    <property type="evidence" value="ECO:0007669"/>
    <property type="project" value="TreeGrafter"/>
</dbReference>
<dbReference type="Proteomes" id="UP000198802">
    <property type="component" value="Unassembled WGS sequence"/>
</dbReference>
<evidence type="ECO:0000256" key="1">
    <source>
        <dbReference type="ARBA" id="ARBA00022722"/>
    </source>
</evidence>
<feature type="domain" description="Exonuclease" evidence="4">
    <location>
        <begin position="436"/>
        <end position="591"/>
    </location>
</feature>
<sequence>MTETAPGNRRTTAHDHAQLAEALGWTVIQVGKAVALGLLPPYDLKSPRWRAATVDALVESRDALASTLDEEALLTGDELIALLRLEYADWRRGREHAVIPDPDCGEYWSRALADDLASRGEWLREQIPPQPLGARRCAELLAELTGLEVTDDDLRLLIEQGQVAEVAFYKKWPLYDTAAVRRLGTTAEGIALVTSTVADRQAWLAGSMTSEDTAAWLGCHPRDLPRVAADHGISPGRFGRWARIDIARLTDDEDALEQVRRGQVLGPEQAALHMEIRRRDFDYVVAAGWVAPVRHVTREVGVRKTVDIPLYAIGGLEDALRTQGVDWEAVRAVRAGEASPLREYTRLPAARADTVRAFCAQLAVAWSVEVWPHFDNPTDRWEIDWEQRHDGHPTRAEVVDALAAHRGASKHAEHIVLSTAVGDVIRRARADLSPGAAVVIDTETTDLDGIVVEIAVLDAATGAVLVDTLVHPDGVPVAAGARAVHGITDEALADAPRWADIADEVLSTLAGRRILAYNASFDRARIAATHAHAGLDAGRLPSAEQWDCLMEAQSTWLRIGRWLPLGANHRARGDAAAARRILQQLAAPPDAYRP</sequence>
<dbReference type="GO" id="GO:0005829">
    <property type="term" value="C:cytosol"/>
    <property type="evidence" value="ECO:0007669"/>
    <property type="project" value="TreeGrafter"/>
</dbReference>
<keyword evidence="1" id="KW-0540">Nuclease</keyword>
<gene>
    <name evidence="5" type="ORF">Ga0074812_14724</name>
</gene>
<dbReference type="GO" id="GO:0003676">
    <property type="term" value="F:nucleic acid binding"/>
    <property type="evidence" value="ECO:0007669"/>
    <property type="project" value="InterPro"/>
</dbReference>
<evidence type="ECO:0000256" key="2">
    <source>
        <dbReference type="ARBA" id="ARBA00022801"/>
    </source>
</evidence>
<evidence type="ECO:0000256" key="3">
    <source>
        <dbReference type="ARBA" id="ARBA00022839"/>
    </source>
</evidence>
<dbReference type="Gene3D" id="3.30.420.10">
    <property type="entry name" value="Ribonuclease H-like superfamily/Ribonuclease H"/>
    <property type="match status" value="1"/>
</dbReference>
<reference evidence="6" key="1">
    <citation type="submission" date="2015-11" db="EMBL/GenBank/DDBJ databases">
        <authorList>
            <person name="Varghese N."/>
        </authorList>
    </citation>
    <scope>NUCLEOTIDE SEQUENCE [LARGE SCALE GENOMIC DNA]</scope>
    <source>
        <strain evidence="6">DSM 45899</strain>
    </source>
</reference>
<dbReference type="EMBL" id="FAOZ01000047">
    <property type="protein sequence ID" value="CUU60778.1"/>
    <property type="molecule type" value="Genomic_DNA"/>
</dbReference>
<keyword evidence="3 5" id="KW-0269">Exonuclease</keyword>
<protein>
    <submittedName>
        <fullName evidence="5">Exonuclease</fullName>
    </submittedName>
</protein>
<name>A0A0S4R1X9_9ACTN</name>
<keyword evidence="6" id="KW-1185">Reference proteome</keyword>
<accession>A0A0S4R1X9</accession>
<evidence type="ECO:0000313" key="5">
    <source>
        <dbReference type="EMBL" id="CUU60778.1"/>
    </source>
</evidence>
<dbReference type="InterPro" id="IPR013520">
    <property type="entry name" value="Ribonucl_H"/>
</dbReference>
<keyword evidence="2" id="KW-0378">Hydrolase</keyword>
<dbReference type="AlphaFoldDB" id="A0A0S4R1X9"/>
<organism evidence="5 6">
    <name type="scientific">Parafrankia irregularis</name>
    <dbReference type="NCBI Taxonomy" id="795642"/>
    <lineage>
        <taxon>Bacteria</taxon>
        <taxon>Bacillati</taxon>
        <taxon>Actinomycetota</taxon>
        <taxon>Actinomycetes</taxon>
        <taxon>Frankiales</taxon>
        <taxon>Frankiaceae</taxon>
        <taxon>Parafrankia</taxon>
    </lineage>
</organism>
<dbReference type="SUPFAM" id="SSF53098">
    <property type="entry name" value="Ribonuclease H-like"/>
    <property type="match status" value="1"/>
</dbReference>
<evidence type="ECO:0000259" key="4">
    <source>
        <dbReference type="SMART" id="SM00479"/>
    </source>
</evidence>
<dbReference type="PANTHER" id="PTHR30231:SF4">
    <property type="entry name" value="PROTEIN NEN2"/>
    <property type="match status" value="1"/>
</dbReference>